<keyword evidence="2" id="KW-1185">Reference proteome</keyword>
<name>A0A1U6I6Y8_9SPHN</name>
<proteinExistence type="predicted"/>
<sequence>MATYSATDYDKVPVPSHGLANNCKALFFEVACSAAPATTDTINFGYVPAGARVVMAVLESTDMDTNGAPTLTIDVGDASDTNRIFAASTVGQAGTLSTAIATAGAGYSYTDKTLITGVAAANAATGAAGTLYLTLFYVVEGSAS</sequence>
<gene>
    <name evidence="1" type="ORF">SAMN06295987_104292</name>
</gene>
<dbReference type="AlphaFoldDB" id="A0A1U6I6Y8"/>
<evidence type="ECO:0000313" key="1">
    <source>
        <dbReference type="EMBL" id="SLK03749.1"/>
    </source>
</evidence>
<reference evidence="2" key="1">
    <citation type="submission" date="2017-02" db="EMBL/GenBank/DDBJ databases">
        <authorList>
            <person name="Varghese N."/>
            <person name="Submissions S."/>
        </authorList>
    </citation>
    <scope>NUCLEOTIDE SEQUENCE [LARGE SCALE GENOMIC DNA]</scope>
    <source>
        <strain evidence="2">SM117</strain>
    </source>
</reference>
<dbReference type="EMBL" id="FVZE01000004">
    <property type="protein sequence ID" value="SLK03749.1"/>
    <property type="molecule type" value="Genomic_DNA"/>
</dbReference>
<dbReference type="STRING" id="428990.SAMN06295987_104292"/>
<dbReference type="Proteomes" id="UP000190989">
    <property type="component" value="Unassembled WGS sequence"/>
</dbReference>
<dbReference type="RefSeq" id="WP_079730938.1">
    <property type="nucleotide sequence ID" value="NZ_FVZE01000004.1"/>
</dbReference>
<accession>A0A1U6I6Y8</accession>
<evidence type="ECO:0000313" key="2">
    <source>
        <dbReference type="Proteomes" id="UP000190989"/>
    </source>
</evidence>
<organism evidence="1 2">
    <name type="scientific">Novosphingobium mathurense</name>
    <dbReference type="NCBI Taxonomy" id="428990"/>
    <lineage>
        <taxon>Bacteria</taxon>
        <taxon>Pseudomonadati</taxon>
        <taxon>Pseudomonadota</taxon>
        <taxon>Alphaproteobacteria</taxon>
        <taxon>Sphingomonadales</taxon>
        <taxon>Sphingomonadaceae</taxon>
        <taxon>Novosphingobium</taxon>
    </lineage>
</organism>
<protein>
    <submittedName>
        <fullName evidence="1">Uncharacterized protein</fullName>
    </submittedName>
</protein>